<organism evidence="2 3">
    <name type="scientific">Cryptolaemus montrouzieri</name>
    <dbReference type="NCBI Taxonomy" id="559131"/>
    <lineage>
        <taxon>Eukaryota</taxon>
        <taxon>Metazoa</taxon>
        <taxon>Ecdysozoa</taxon>
        <taxon>Arthropoda</taxon>
        <taxon>Hexapoda</taxon>
        <taxon>Insecta</taxon>
        <taxon>Pterygota</taxon>
        <taxon>Neoptera</taxon>
        <taxon>Endopterygota</taxon>
        <taxon>Coleoptera</taxon>
        <taxon>Polyphaga</taxon>
        <taxon>Cucujiformia</taxon>
        <taxon>Coccinelloidea</taxon>
        <taxon>Coccinellidae</taxon>
        <taxon>Scymninae</taxon>
        <taxon>Scymnini</taxon>
        <taxon>Cryptolaemus</taxon>
    </lineage>
</organism>
<accession>A0ABD2P4S9</accession>
<proteinExistence type="predicted"/>
<comment type="caution">
    <text evidence="2">The sequence shown here is derived from an EMBL/GenBank/DDBJ whole genome shotgun (WGS) entry which is preliminary data.</text>
</comment>
<dbReference type="Proteomes" id="UP001516400">
    <property type="component" value="Unassembled WGS sequence"/>
</dbReference>
<dbReference type="EMBL" id="JABFTP020000185">
    <property type="protein sequence ID" value="KAL3285979.1"/>
    <property type="molecule type" value="Genomic_DNA"/>
</dbReference>
<feature type="region of interest" description="Disordered" evidence="1">
    <location>
        <begin position="1"/>
        <end position="61"/>
    </location>
</feature>
<gene>
    <name evidence="2" type="ORF">HHI36_000493</name>
</gene>
<name>A0ABD2P4S9_9CUCU</name>
<feature type="compositionally biased region" description="Basic and acidic residues" evidence="1">
    <location>
        <begin position="28"/>
        <end position="58"/>
    </location>
</feature>
<protein>
    <submittedName>
        <fullName evidence="2">Uncharacterized protein</fullName>
    </submittedName>
</protein>
<dbReference type="AlphaFoldDB" id="A0ABD2P4S9"/>
<keyword evidence="3" id="KW-1185">Reference proteome</keyword>
<evidence type="ECO:0000313" key="2">
    <source>
        <dbReference type="EMBL" id="KAL3285979.1"/>
    </source>
</evidence>
<sequence>MQWMGSPTMDFNGCTGDSESSSEEEVIDKDQITNEKIEKYLKSKSDKKQNKKQPKQERMPLSTEVMFNKLIEKIGNLEEAISFNNEIMEKMKESLDDPKKENRNIKKEQEKQRLEIKQFHDEIAVIKGKTTQTKNIIFGINDEQEILKVLDHIVLKVEKENMKVKRLPSKKPMKPYVVTFKEEQMRNLVLTNRKIKGLLKSSAINLEGTERNIFINEDQLKLIQDFIF</sequence>
<evidence type="ECO:0000256" key="1">
    <source>
        <dbReference type="SAM" id="MobiDB-lite"/>
    </source>
</evidence>
<evidence type="ECO:0000313" key="3">
    <source>
        <dbReference type="Proteomes" id="UP001516400"/>
    </source>
</evidence>
<reference evidence="2 3" key="1">
    <citation type="journal article" date="2021" name="BMC Biol.">
        <title>Horizontally acquired antibacterial genes associated with adaptive radiation of ladybird beetles.</title>
        <authorList>
            <person name="Li H.S."/>
            <person name="Tang X.F."/>
            <person name="Huang Y.H."/>
            <person name="Xu Z.Y."/>
            <person name="Chen M.L."/>
            <person name="Du X.Y."/>
            <person name="Qiu B.Y."/>
            <person name="Chen P.T."/>
            <person name="Zhang W."/>
            <person name="Slipinski A."/>
            <person name="Escalona H.E."/>
            <person name="Waterhouse R.M."/>
            <person name="Zwick A."/>
            <person name="Pang H."/>
        </authorList>
    </citation>
    <scope>NUCLEOTIDE SEQUENCE [LARGE SCALE GENOMIC DNA]</scope>
    <source>
        <strain evidence="2">SYSU2018</strain>
    </source>
</reference>